<reference evidence="2 4" key="1">
    <citation type="submission" date="2015-09" db="EMBL/GenBank/DDBJ databases">
        <authorList>
            <person name="Jackson K.R."/>
            <person name="Lunt B.L."/>
            <person name="Fisher J.N.B."/>
            <person name="Gardner A.V."/>
            <person name="Bailey M.E."/>
            <person name="Deus L.M."/>
            <person name="Earl A.S."/>
            <person name="Gibby P.D."/>
            <person name="Hartmann K.A."/>
            <person name="Liu J.E."/>
            <person name="Manci A.M."/>
            <person name="Nielsen D.A."/>
            <person name="Solomon M.B."/>
            <person name="Breakwell D.P."/>
            <person name="Burnett S.H."/>
            <person name="Grose J.H."/>
        </authorList>
    </citation>
    <scope>NUCLEOTIDE SEQUENCE [LARGE SCALE GENOMIC DNA]</scope>
    <source>
        <strain evidence="2 4">KCOM 1279</strain>
    </source>
</reference>
<feature type="transmembrane region" description="Helical" evidence="1">
    <location>
        <begin position="168"/>
        <end position="186"/>
    </location>
</feature>
<feature type="transmembrane region" description="Helical" evidence="1">
    <location>
        <begin position="55"/>
        <end position="74"/>
    </location>
</feature>
<evidence type="ECO:0000256" key="1">
    <source>
        <dbReference type="SAM" id="Phobius"/>
    </source>
</evidence>
<dbReference type="Proteomes" id="UP000230719">
    <property type="component" value="Unassembled WGS sequence"/>
</dbReference>
<keyword evidence="1" id="KW-1133">Transmembrane helix</keyword>
<name>A0A0M4RXN1_9FUSO</name>
<feature type="transmembrane region" description="Helical" evidence="1">
    <location>
        <begin position="140"/>
        <end position="162"/>
    </location>
</feature>
<dbReference type="EMBL" id="CP012713">
    <property type="protein sequence ID" value="ALF17908.1"/>
    <property type="molecule type" value="Genomic_DNA"/>
</dbReference>
<reference evidence="3 5" key="2">
    <citation type="submission" date="2017-08" db="EMBL/GenBank/DDBJ databases">
        <title>Analysis of Fusobacterium persistence and antibiotic response in human colorectal.</title>
        <authorList>
            <person name="Bullman S."/>
        </authorList>
    </citation>
    <scope>NUCLEOTIDE SEQUENCE [LARGE SCALE GENOMIC DNA]</scope>
    <source>
        <strain evidence="3 5">P2_CP</strain>
    </source>
</reference>
<gene>
    <name evidence="3" type="ORF">CI114_09465</name>
    <name evidence="2" type="ORF">RN98_06870</name>
</gene>
<proteinExistence type="predicted"/>
<dbReference type="GeneID" id="79809761"/>
<dbReference type="OrthoDB" id="88066at2"/>
<dbReference type="Proteomes" id="UP000063147">
    <property type="component" value="Chromosome"/>
</dbReference>
<dbReference type="AlphaFoldDB" id="A0A0M4RXN1"/>
<evidence type="ECO:0000313" key="4">
    <source>
        <dbReference type="Proteomes" id="UP000063147"/>
    </source>
</evidence>
<evidence type="ECO:0000313" key="2">
    <source>
        <dbReference type="EMBL" id="ALF17908.1"/>
    </source>
</evidence>
<evidence type="ECO:0000313" key="3">
    <source>
        <dbReference type="EMBL" id="PIM89162.1"/>
    </source>
</evidence>
<feature type="transmembrane region" description="Helical" evidence="1">
    <location>
        <begin position="32"/>
        <end position="49"/>
    </location>
</feature>
<protein>
    <submittedName>
        <fullName evidence="2">Uncharacterized protein</fullName>
    </submittedName>
</protein>
<accession>A0A0M4RXN1</accession>
<sequence length="217" mass="25543">MLFRSFFLEYCINIRNLNLKVSWKEQPFYRKLILTLIFIIAMIGIPFVIIKNVNYYYFLFVGCMLLLVGVGWDFTSHGQKELLPIIKKHSLQRMDVLLKLLKKYSIPISDKETITLLIEEAKVKKDTNNPFIEVKKSMKIFTLLVVPLITLIVGKFSAKLTIKDSLPLLLVAIFICGIIMIISPFLEDIVYWDKKYYDYLIDDLREILIFNNKFKEK</sequence>
<dbReference type="EMBL" id="NPND01000033">
    <property type="protein sequence ID" value="PIM89162.1"/>
    <property type="molecule type" value="Genomic_DNA"/>
</dbReference>
<evidence type="ECO:0000313" key="5">
    <source>
        <dbReference type="Proteomes" id="UP000230719"/>
    </source>
</evidence>
<dbReference type="PATRIC" id="fig|76859.3.peg.1379"/>
<keyword evidence="1" id="KW-0472">Membrane</keyword>
<dbReference type="RefSeq" id="WP_005909136.1">
    <property type="nucleotide sequence ID" value="NZ_CP012713.1"/>
</dbReference>
<organism evidence="2">
    <name type="scientific">Fusobacterium animalis</name>
    <dbReference type="NCBI Taxonomy" id="76859"/>
    <lineage>
        <taxon>Bacteria</taxon>
        <taxon>Fusobacteriati</taxon>
        <taxon>Fusobacteriota</taxon>
        <taxon>Fusobacteriia</taxon>
        <taxon>Fusobacteriales</taxon>
        <taxon>Fusobacteriaceae</taxon>
        <taxon>Fusobacterium</taxon>
    </lineage>
</organism>
<keyword evidence="1" id="KW-0812">Transmembrane</keyword>